<dbReference type="OrthoDB" id="5418749at2759"/>
<keyword evidence="2" id="KW-1185">Reference proteome</keyword>
<accession>A0A6A6XLX2</accession>
<reference evidence="1" key="1">
    <citation type="journal article" date="2020" name="Stud. Mycol.">
        <title>101 Dothideomycetes genomes: a test case for predicting lifestyles and emergence of pathogens.</title>
        <authorList>
            <person name="Haridas S."/>
            <person name="Albert R."/>
            <person name="Binder M."/>
            <person name="Bloem J."/>
            <person name="Labutti K."/>
            <person name="Salamov A."/>
            <person name="Andreopoulos B."/>
            <person name="Baker S."/>
            <person name="Barry K."/>
            <person name="Bills G."/>
            <person name="Bluhm B."/>
            <person name="Cannon C."/>
            <person name="Castanera R."/>
            <person name="Culley D."/>
            <person name="Daum C."/>
            <person name="Ezra D."/>
            <person name="Gonzalez J."/>
            <person name="Henrissat B."/>
            <person name="Kuo A."/>
            <person name="Liang C."/>
            <person name="Lipzen A."/>
            <person name="Lutzoni F."/>
            <person name="Magnuson J."/>
            <person name="Mondo S."/>
            <person name="Nolan M."/>
            <person name="Ohm R."/>
            <person name="Pangilinan J."/>
            <person name="Park H.-J."/>
            <person name="Ramirez L."/>
            <person name="Alfaro M."/>
            <person name="Sun H."/>
            <person name="Tritt A."/>
            <person name="Yoshinaga Y."/>
            <person name="Zwiers L.-H."/>
            <person name="Turgeon B."/>
            <person name="Goodwin S."/>
            <person name="Spatafora J."/>
            <person name="Crous P."/>
            <person name="Grigoriev I."/>
        </authorList>
    </citation>
    <scope>NUCLEOTIDE SEQUENCE</scope>
    <source>
        <strain evidence="1">CBS 109.77</strain>
    </source>
</reference>
<evidence type="ECO:0000313" key="1">
    <source>
        <dbReference type="EMBL" id="KAF2797342.1"/>
    </source>
</evidence>
<sequence>MSENWVQRLRDHCAVQRLGNPAWQDVSDRRGGRTAWSSVVIVNGNQYLARYWYDGDFLESARKDAAEVALNALTGTGNTVAEPSAASFYPRA</sequence>
<gene>
    <name evidence="1" type="ORF">K505DRAFT_358539</name>
</gene>
<dbReference type="AlphaFoldDB" id="A0A6A6XLX2"/>
<dbReference type="PANTHER" id="PTHR42030">
    <property type="entry name" value="DRBM DOMAIN-CONTAINING PROTEIN"/>
    <property type="match status" value="1"/>
</dbReference>
<dbReference type="Proteomes" id="UP000799757">
    <property type="component" value="Unassembled WGS sequence"/>
</dbReference>
<dbReference type="EMBL" id="MU001809">
    <property type="protein sequence ID" value="KAF2797342.1"/>
    <property type="molecule type" value="Genomic_DNA"/>
</dbReference>
<protein>
    <recommendedName>
        <fullName evidence="3">DRBM domain-containing protein</fullName>
    </recommendedName>
</protein>
<evidence type="ECO:0008006" key="3">
    <source>
        <dbReference type="Google" id="ProtNLM"/>
    </source>
</evidence>
<organism evidence="1 2">
    <name type="scientific">Melanomma pulvis-pyrius CBS 109.77</name>
    <dbReference type="NCBI Taxonomy" id="1314802"/>
    <lineage>
        <taxon>Eukaryota</taxon>
        <taxon>Fungi</taxon>
        <taxon>Dikarya</taxon>
        <taxon>Ascomycota</taxon>
        <taxon>Pezizomycotina</taxon>
        <taxon>Dothideomycetes</taxon>
        <taxon>Pleosporomycetidae</taxon>
        <taxon>Pleosporales</taxon>
        <taxon>Melanommataceae</taxon>
        <taxon>Melanomma</taxon>
    </lineage>
</organism>
<proteinExistence type="predicted"/>
<dbReference type="PANTHER" id="PTHR42030:SF1">
    <property type="entry name" value="DRBM DOMAIN-CONTAINING PROTEIN"/>
    <property type="match status" value="1"/>
</dbReference>
<name>A0A6A6XLX2_9PLEO</name>
<dbReference type="SUPFAM" id="SSF54768">
    <property type="entry name" value="dsRNA-binding domain-like"/>
    <property type="match status" value="1"/>
</dbReference>
<evidence type="ECO:0000313" key="2">
    <source>
        <dbReference type="Proteomes" id="UP000799757"/>
    </source>
</evidence>